<comment type="caution">
    <text evidence="6">The sequence shown here is derived from an EMBL/GenBank/DDBJ whole genome shotgun (WGS) entry which is preliminary data.</text>
</comment>
<dbReference type="AlphaFoldDB" id="A0A561WL07"/>
<keyword evidence="3" id="KW-0418">Kinase</keyword>
<evidence type="ECO:0000256" key="3">
    <source>
        <dbReference type="ARBA" id="ARBA00022777"/>
    </source>
</evidence>
<dbReference type="InterPro" id="IPR040999">
    <property type="entry name" value="Mak_N_cap"/>
</dbReference>
<gene>
    <name evidence="6" type="ORF">FHX34_1021104</name>
</gene>
<keyword evidence="7" id="KW-1185">Reference proteome</keyword>
<reference evidence="6 7" key="1">
    <citation type="submission" date="2019-06" db="EMBL/GenBank/DDBJ databases">
        <title>Sequencing the genomes of 1000 actinobacteria strains.</title>
        <authorList>
            <person name="Klenk H.-P."/>
        </authorList>
    </citation>
    <scope>NUCLEOTIDE SEQUENCE [LARGE SCALE GENOMIC DNA]</scope>
    <source>
        <strain evidence="6 7">DSM 43866</strain>
    </source>
</reference>
<dbReference type="GO" id="GO:0016301">
    <property type="term" value="F:kinase activity"/>
    <property type="evidence" value="ECO:0007669"/>
    <property type="project" value="UniProtKB-KW"/>
</dbReference>
<accession>A0A561WL07</accession>
<evidence type="ECO:0000256" key="2">
    <source>
        <dbReference type="ARBA" id="ARBA00022741"/>
    </source>
</evidence>
<protein>
    <recommendedName>
        <fullName evidence="5">Maltokinase N-terminal cap domain-containing protein</fullName>
    </recommendedName>
</protein>
<sequence length="211" mass="21543">MALLHRAEIRPTKLELLGGWLPYRSWFAGPRDAGLSRVAAARFDDPAGAVGIEVLLVRAGDGPVLHVPLTYRGAPLAGAGAFLVGTTEHGVLGTRWVYDAAGDPVFAAVLAEVIRTGGAQAIEKLVEDDRVVVREPSLLLRGSGGPGTGAAGPGRAGGIEVTDGDPTVIGTRSGSLHLVRTPSAPHTGSGAVLTGRWSGVDTPVVLARLAG</sequence>
<organism evidence="6 7">
    <name type="scientific">Actinoplanes teichomyceticus</name>
    <dbReference type="NCBI Taxonomy" id="1867"/>
    <lineage>
        <taxon>Bacteria</taxon>
        <taxon>Bacillati</taxon>
        <taxon>Actinomycetota</taxon>
        <taxon>Actinomycetes</taxon>
        <taxon>Micromonosporales</taxon>
        <taxon>Micromonosporaceae</taxon>
        <taxon>Actinoplanes</taxon>
    </lineage>
</organism>
<dbReference type="Pfam" id="PF18085">
    <property type="entry name" value="Mak_N_cap"/>
    <property type="match status" value="1"/>
</dbReference>
<keyword evidence="1" id="KW-0808">Transferase</keyword>
<evidence type="ECO:0000313" key="6">
    <source>
        <dbReference type="EMBL" id="TWG24544.1"/>
    </source>
</evidence>
<dbReference type="EMBL" id="VIWY01000002">
    <property type="protein sequence ID" value="TWG24544.1"/>
    <property type="molecule type" value="Genomic_DNA"/>
</dbReference>
<dbReference type="RefSeq" id="WP_122977638.1">
    <property type="nucleotide sequence ID" value="NZ_BOMX01000162.1"/>
</dbReference>
<dbReference type="Proteomes" id="UP000320239">
    <property type="component" value="Unassembled WGS sequence"/>
</dbReference>
<dbReference type="GO" id="GO:0005524">
    <property type="term" value="F:ATP binding"/>
    <property type="evidence" value="ECO:0007669"/>
    <property type="project" value="UniProtKB-KW"/>
</dbReference>
<dbReference type="NCBIfam" id="NF047744">
    <property type="entry name" value="CG0192_rel"/>
    <property type="match status" value="1"/>
</dbReference>
<evidence type="ECO:0000259" key="5">
    <source>
        <dbReference type="Pfam" id="PF18085"/>
    </source>
</evidence>
<keyword evidence="2" id="KW-0547">Nucleotide-binding</keyword>
<evidence type="ECO:0000313" key="7">
    <source>
        <dbReference type="Proteomes" id="UP000320239"/>
    </source>
</evidence>
<feature type="domain" description="Maltokinase N-terminal cap" evidence="5">
    <location>
        <begin position="20"/>
        <end position="103"/>
    </location>
</feature>
<evidence type="ECO:0000256" key="1">
    <source>
        <dbReference type="ARBA" id="ARBA00022679"/>
    </source>
</evidence>
<proteinExistence type="predicted"/>
<evidence type="ECO:0000256" key="4">
    <source>
        <dbReference type="ARBA" id="ARBA00022840"/>
    </source>
</evidence>
<keyword evidence="4" id="KW-0067">ATP-binding</keyword>
<name>A0A561WL07_ACTTI</name>